<evidence type="ECO:0000256" key="4">
    <source>
        <dbReference type="SAM" id="SignalP"/>
    </source>
</evidence>
<evidence type="ECO:0000256" key="2">
    <source>
        <dbReference type="ARBA" id="ARBA00022801"/>
    </source>
</evidence>
<reference evidence="6 7" key="1">
    <citation type="submission" date="2023-09" db="EMBL/GenBank/DDBJ databases">
        <title>Pangenome analysis of Batrachochytrium dendrobatidis and related Chytrids.</title>
        <authorList>
            <person name="Yacoub M.N."/>
            <person name="Stajich J.E."/>
            <person name="James T.Y."/>
        </authorList>
    </citation>
    <scope>NUCLEOTIDE SEQUENCE [LARGE SCALE GENOMIC DNA]</scope>
    <source>
        <strain evidence="6 7">JEL0888</strain>
    </source>
</reference>
<name>A0ABR4NFQ2_9FUNG</name>
<dbReference type="EC" id="3.5.1.41" evidence="6"/>
<proteinExistence type="predicted"/>
<protein>
    <submittedName>
        <fullName evidence="6">Chitin deacetylase</fullName>
        <ecNumber evidence="6">3.5.1.41</ecNumber>
    </submittedName>
</protein>
<evidence type="ECO:0000256" key="3">
    <source>
        <dbReference type="SAM" id="MobiDB-lite"/>
    </source>
</evidence>
<feature type="domain" description="NodB homology" evidence="5">
    <location>
        <begin position="111"/>
        <end position="296"/>
    </location>
</feature>
<feature type="signal peptide" evidence="4">
    <location>
        <begin position="1"/>
        <end position="16"/>
    </location>
</feature>
<dbReference type="InterPro" id="IPR002509">
    <property type="entry name" value="NODB_dom"/>
</dbReference>
<evidence type="ECO:0000259" key="5">
    <source>
        <dbReference type="PROSITE" id="PS51677"/>
    </source>
</evidence>
<dbReference type="Gene3D" id="3.20.20.370">
    <property type="entry name" value="Glycoside hydrolase/deacetylase"/>
    <property type="match status" value="1"/>
</dbReference>
<dbReference type="PANTHER" id="PTHR10587">
    <property type="entry name" value="GLYCOSYL TRANSFERASE-RELATED"/>
    <property type="match status" value="1"/>
</dbReference>
<dbReference type="InterPro" id="IPR050248">
    <property type="entry name" value="Polysacc_deacetylase_ArnD"/>
</dbReference>
<evidence type="ECO:0000256" key="1">
    <source>
        <dbReference type="ARBA" id="ARBA00022723"/>
    </source>
</evidence>
<comment type="caution">
    <text evidence="6">The sequence shown here is derived from an EMBL/GenBank/DDBJ whole genome shotgun (WGS) entry which is preliminary data.</text>
</comment>
<feature type="compositionally biased region" description="Pro residues" evidence="3">
    <location>
        <begin position="55"/>
        <end position="69"/>
    </location>
</feature>
<accession>A0ABR4NFQ2</accession>
<dbReference type="PROSITE" id="PS51677">
    <property type="entry name" value="NODB"/>
    <property type="match status" value="1"/>
</dbReference>
<keyword evidence="2 6" id="KW-0378">Hydrolase</keyword>
<dbReference type="Pfam" id="PF01522">
    <property type="entry name" value="Polysacc_deac_1"/>
    <property type="match status" value="1"/>
</dbReference>
<dbReference type="EMBL" id="JADGIZ020000007">
    <property type="protein sequence ID" value="KAL2918363.1"/>
    <property type="molecule type" value="Genomic_DNA"/>
</dbReference>
<dbReference type="SUPFAM" id="SSF88713">
    <property type="entry name" value="Glycoside hydrolase/deacetylase"/>
    <property type="match status" value="1"/>
</dbReference>
<dbReference type="InterPro" id="IPR011330">
    <property type="entry name" value="Glyco_hydro/deAcase_b/a-brl"/>
</dbReference>
<dbReference type="PANTHER" id="PTHR10587:SF133">
    <property type="entry name" value="CHITIN DEACETYLASE 1-RELATED"/>
    <property type="match status" value="1"/>
</dbReference>
<feature type="region of interest" description="Disordered" evidence="3">
    <location>
        <begin position="19"/>
        <end position="74"/>
    </location>
</feature>
<keyword evidence="1" id="KW-0479">Metal-binding</keyword>
<evidence type="ECO:0000313" key="6">
    <source>
        <dbReference type="EMBL" id="KAL2918363.1"/>
    </source>
</evidence>
<keyword evidence="7" id="KW-1185">Reference proteome</keyword>
<organism evidence="6 7">
    <name type="scientific">Polyrhizophydium stewartii</name>
    <dbReference type="NCBI Taxonomy" id="2732419"/>
    <lineage>
        <taxon>Eukaryota</taxon>
        <taxon>Fungi</taxon>
        <taxon>Fungi incertae sedis</taxon>
        <taxon>Chytridiomycota</taxon>
        <taxon>Chytridiomycota incertae sedis</taxon>
        <taxon>Chytridiomycetes</taxon>
        <taxon>Rhizophydiales</taxon>
        <taxon>Rhizophydiales incertae sedis</taxon>
        <taxon>Polyrhizophydium</taxon>
    </lineage>
</organism>
<dbReference type="GO" id="GO:0004099">
    <property type="term" value="F:chitin deacetylase activity"/>
    <property type="evidence" value="ECO:0007669"/>
    <property type="project" value="UniProtKB-EC"/>
</dbReference>
<feature type="compositionally biased region" description="Low complexity" evidence="3">
    <location>
        <begin position="25"/>
        <end position="54"/>
    </location>
</feature>
<evidence type="ECO:0000313" key="7">
    <source>
        <dbReference type="Proteomes" id="UP001527925"/>
    </source>
</evidence>
<feature type="chain" id="PRO_5046343043" evidence="4">
    <location>
        <begin position="17"/>
        <end position="391"/>
    </location>
</feature>
<keyword evidence="4" id="KW-0732">Signal</keyword>
<gene>
    <name evidence="6" type="primary">CDA2_8</name>
    <name evidence="6" type="ORF">HK105_202290</name>
</gene>
<sequence>MHLSAAVLALAVAVAAQPSVTVPDSSSSAARSSTTGAATSMTGAASSTSSSASPSPSPTDPSLPGPGPWLPNGSGLAPLNGEWNAFLKDLPTTATSTGPTSADIRACASADDWAFSYDDGPSSNTPLLLDELKKRNIKATFFVVGFNTIQNPAIVRRAYAEGHTIGIHTWSHPHLTQLTNAEILSEILYTARAIKQTIGVTPRLVRPPYGDHDSRVRAVINRLGMTAALWNVDTKDGDGRDSAAKAGAYIAQQANSTRIGAVSLQHDLFDYQVAQDPQALDAVVAHKFNIKRIVDCVNFEAYSEAVWSFNPSRAQVPPPAPAGQPPFQIERNNATIVPPSATFSAPITSPTAPIPAPAPSGTGSQNGALGVTAKSWLASAAGVAAAALAFL</sequence>
<dbReference type="Proteomes" id="UP001527925">
    <property type="component" value="Unassembled WGS sequence"/>
</dbReference>